<dbReference type="EMBL" id="FUYJ01000009">
    <property type="protein sequence ID" value="SKB05617.1"/>
    <property type="molecule type" value="Genomic_DNA"/>
</dbReference>
<accession>A0A1T4YUT5</accession>
<organism evidence="2 3">
    <name type="scientific">Sporosarcina newyorkensis</name>
    <dbReference type="NCBI Taxonomy" id="759851"/>
    <lineage>
        <taxon>Bacteria</taxon>
        <taxon>Bacillati</taxon>
        <taxon>Bacillota</taxon>
        <taxon>Bacilli</taxon>
        <taxon>Bacillales</taxon>
        <taxon>Caryophanaceae</taxon>
        <taxon>Sporosarcina</taxon>
    </lineage>
</organism>
<keyword evidence="1" id="KW-0812">Transmembrane</keyword>
<dbReference type="AlphaFoldDB" id="A0A1T4YUT5"/>
<evidence type="ECO:0000313" key="2">
    <source>
        <dbReference type="EMBL" id="SKB05617.1"/>
    </source>
</evidence>
<dbReference type="NCBIfam" id="NF041635">
    <property type="entry name" value="STM3941_fam"/>
    <property type="match status" value="1"/>
</dbReference>
<dbReference type="Proteomes" id="UP000190042">
    <property type="component" value="Unassembled WGS sequence"/>
</dbReference>
<evidence type="ECO:0000256" key="1">
    <source>
        <dbReference type="SAM" id="Phobius"/>
    </source>
</evidence>
<reference evidence="3" key="1">
    <citation type="submission" date="2017-02" db="EMBL/GenBank/DDBJ databases">
        <authorList>
            <person name="Varghese N."/>
            <person name="Submissions S."/>
        </authorList>
    </citation>
    <scope>NUCLEOTIDE SEQUENCE [LARGE SCALE GENOMIC DNA]</scope>
    <source>
        <strain evidence="3">DSM 23966</strain>
    </source>
</reference>
<dbReference type="RefSeq" id="WP_009498766.1">
    <property type="nucleotide sequence ID" value="NZ_FUYJ01000009.1"/>
</dbReference>
<evidence type="ECO:0000313" key="3">
    <source>
        <dbReference type="Proteomes" id="UP000190042"/>
    </source>
</evidence>
<keyword evidence="3" id="KW-1185">Reference proteome</keyword>
<proteinExistence type="predicted"/>
<name>A0A1T4YUT5_9BACL</name>
<keyword evidence="1" id="KW-0472">Membrane</keyword>
<feature type="transmembrane region" description="Helical" evidence="1">
    <location>
        <begin position="12"/>
        <end position="35"/>
    </location>
</feature>
<protein>
    <submittedName>
        <fullName evidence="2">Uncharacterized protein</fullName>
    </submittedName>
</protein>
<keyword evidence="1" id="KW-1133">Transmembrane helix</keyword>
<gene>
    <name evidence="2" type="ORF">SAMN04244570_3694</name>
</gene>
<feature type="transmembrane region" description="Helical" evidence="1">
    <location>
        <begin position="41"/>
        <end position="62"/>
    </location>
</feature>
<sequence length="176" mass="19989">MEEFIIYPKRSRMLMLSFLSIVFVLLGTIFTLLFIYGEAPIWIGIVGVITLLFFGWCGIFYLKELLNRRPALIISVEGIIDRSSYLAAGLVKWEDIKEFNLYTFSGQTFLGIVTYDPKLIINRTSGAKRLLNGANRGLVDAQVNIPVKNLACSIETIFEEIEHRWVMDSSVTLPSE</sequence>
<dbReference type="InterPro" id="IPR048136">
    <property type="entry name" value="STM3941-like"/>
</dbReference>